<accession>A0AA40ADT4</accession>
<feature type="compositionally biased region" description="Polar residues" evidence="1">
    <location>
        <begin position="101"/>
        <end position="114"/>
    </location>
</feature>
<keyword evidence="4" id="KW-1185">Reference proteome</keyword>
<evidence type="ECO:0000259" key="2">
    <source>
        <dbReference type="Pfam" id="PF07929"/>
    </source>
</evidence>
<name>A0AA40ADT4_9PEZI</name>
<dbReference type="GeneID" id="85329054"/>
<feature type="region of interest" description="Disordered" evidence="1">
    <location>
        <begin position="94"/>
        <end position="114"/>
    </location>
</feature>
<evidence type="ECO:0000256" key="1">
    <source>
        <dbReference type="SAM" id="MobiDB-lite"/>
    </source>
</evidence>
<dbReference type="InterPro" id="IPR024047">
    <property type="entry name" value="MM3350-like_sf"/>
</dbReference>
<protein>
    <recommendedName>
        <fullName evidence="2">Plasmid pRiA4b Orf3-like domain-containing protein</fullName>
    </recommendedName>
</protein>
<organism evidence="3 4">
    <name type="scientific">Lasiosphaeria miniovina</name>
    <dbReference type="NCBI Taxonomy" id="1954250"/>
    <lineage>
        <taxon>Eukaryota</taxon>
        <taxon>Fungi</taxon>
        <taxon>Dikarya</taxon>
        <taxon>Ascomycota</taxon>
        <taxon>Pezizomycotina</taxon>
        <taxon>Sordariomycetes</taxon>
        <taxon>Sordariomycetidae</taxon>
        <taxon>Sordariales</taxon>
        <taxon>Lasiosphaeriaceae</taxon>
        <taxon>Lasiosphaeria</taxon>
    </lineage>
</organism>
<gene>
    <name evidence="3" type="ORF">B0T26DRAFT_754056</name>
</gene>
<evidence type="ECO:0000313" key="3">
    <source>
        <dbReference type="EMBL" id="KAK0714008.1"/>
    </source>
</evidence>
<dbReference type="AlphaFoldDB" id="A0AA40ADT4"/>
<reference evidence="3" key="1">
    <citation type="submission" date="2023-06" db="EMBL/GenBank/DDBJ databases">
        <title>Genome-scale phylogeny and comparative genomics of the fungal order Sordariales.</title>
        <authorList>
            <consortium name="Lawrence Berkeley National Laboratory"/>
            <person name="Hensen N."/>
            <person name="Bonometti L."/>
            <person name="Westerberg I."/>
            <person name="Brannstrom I.O."/>
            <person name="Guillou S."/>
            <person name="Cros-Aarteil S."/>
            <person name="Calhoun S."/>
            <person name="Haridas S."/>
            <person name="Kuo A."/>
            <person name="Mondo S."/>
            <person name="Pangilinan J."/>
            <person name="Riley R."/>
            <person name="LaButti K."/>
            <person name="Andreopoulos B."/>
            <person name="Lipzen A."/>
            <person name="Chen C."/>
            <person name="Yanf M."/>
            <person name="Daum C."/>
            <person name="Ng V."/>
            <person name="Clum A."/>
            <person name="Steindorff A."/>
            <person name="Ohm R."/>
            <person name="Martin F."/>
            <person name="Silar P."/>
            <person name="Natvig D."/>
            <person name="Lalanne C."/>
            <person name="Gautier V."/>
            <person name="Ament-velasquez S.L."/>
            <person name="Kruys A."/>
            <person name="Hutchinson M.I."/>
            <person name="Powell A.J."/>
            <person name="Barry K."/>
            <person name="Miller A.N."/>
            <person name="Grigoriev I.V."/>
            <person name="Debuchy R."/>
            <person name="Gladieux P."/>
            <person name="Thoren M.H."/>
            <person name="Johannesson H."/>
        </authorList>
    </citation>
    <scope>NUCLEOTIDE SEQUENCE</scope>
    <source>
        <strain evidence="3">SMH2392-1A</strain>
    </source>
</reference>
<feature type="domain" description="Plasmid pRiA4b Orf3-like" evidence="2">
    <location>
        <begin position="11"/>
        <end position="84"/>
    </location>
</feature>
<dbReference type="Pfam" id="PF07929">
    <property type="entry name" value="PRiA4_ORF3"/>
    <property type="match status" value="1"/>
</dbReference>
<dbReference type="SUPFAM" id="SSF159941">
    <property type="entry name" value="MM3350-like"/>
    <property type="match status" value="1"/>
</dbReference>
<sequence>MFDNESYTTGNILYSSDFGDGWEHEITVKGRDAATDHFAYLSRSGHAVAEDVGSHCRCGWEELKKAYRTANPDEHQLRRRRWYERVAEAEDRRGRRAIFPTSGTRGWSTTSLSG</sequence>
<dbReference type="Proteomes" id="UP001172101">
    <property type="component" value="Unassembled WGS sequence"/>
</dbReference>
<proteinExistence type="predicted"/>
<evidence type="ECO:0000313" key="4">
    <source>
        <dbReference type="Proteomes" id="UP001172101"/>
    </source>
</evidence>
<dbReference type="RefSeq" id="XP_060295330.1">
    <property type="nucleotide sequence ID" value="XM_060445784.1"/>
</dbReference>
<dbReference type="Gene3D" id="3.10.290.30">
    <property type="entry name" value="MM3350-like"/>
    <property type="match status" value="1"/>
</dbReference>
<comment type="caution">
    <text evidence="3">The sequence shown here is derived from an EMBL/GenBank/DDBJ whole genome shotgun (WGS) entry which is preliminary data.</text>
</comment>
<dbReference type="InterPro" id="IPR012912">
    <property type="entry name" value="Plasmid_pRiA4b_Orf3-like"/>
</dbReference>
<dbReference type="EMBL" id="JAUIRO010000005">
    <property type="protein sequence ID" value="KAK0714008.1"/>
    <property type="molecule type" value="Genomic_DNA"/>
</dbReference>